<evidence type="ECO:0008006" key="4">
    <source>
        <dbReference type="Google" id="ProtNLM"/>
    </source>
</evidence>
<comment type="caution">
    <text evidence="2">The sequence shown here is derived from an EMBL/GenBank/DDBJ whole genome shotgun (WGS) entry which is preliminary data.</text>
</comment>
<feature type="chain" id="PRO_5035313839" description="Thrombospondin type 3 repeat-containing protein" evidence="1">
    <location>
        <begin position="24"/>
        <end position="89"/>
    </location>
</feature>
<dbReference type="EMBL" id="JACOPO010000001">
    <property type="protein sequence ID" value="MBC5721345.1"/>
    <property type="molecule type" value="Genomic_DNA"/>
</dbReference>
<evidence type="ECO:0000256" key="1">
    <source>
        <dbReference type="SAM" id="SignalP"/>
    </source>
</evidence>
<dbReference type="Proteomes" id="UP000628736">
    <property type="component" value="Unassembled WGS sequence"/>
</dbReference>
<organism evidence="2 3">
    <name type="scientific">Flintibacter hominis</name>
    <dbReference type="NCBI Taxonomy" id="2763048"/>
    <lineage>
        <taxon>Bacteria</taxon>
        <taxon>Bacillati</taxon>
        <taxon>Bacillota</taxon>
        <taxon>Clostridia</taxon>
        <taxon>Eubacteriales</taxon>
        <taxon>Flintibacter</taxon>
    </lineage>
</organism>
<evidence type="ECO:0000313" key="3">
    <source>
        <dbReference type="Proteomes" id="UP000628736"/>
    </source>
</evidence>
<sequence>MKKLIAAGLACALTLTVGGTVFAHHQGRTEISAPWIHCDGDGDGLYGRCAGRRNMNFTDEDGDGVCDNWIGCQTPGRGEHHVSGRHHHG</sequence>
<accession>A0A8J6IWV5</accession>
<gene>
    <name evidence="2" type="ORF">H8S11_00695</name>
</gene>
<dbReference type="AlphaFoldDB" id="A0A8J6IWV5"/>
<keyword evidence="1" id="KW-0732">Signal</keyword>
<reference evidence="2" key="1">
    <citation type="submission" date="2020-08" db="EMBL/GenBank/DDBJ databases">
        <title>Genome public.</title>
        <authorList>
            <person name="Liu C."/>
            <person name="Sun Q."/>
        </authorList>
    </citation>
    <scope>NUCLEOTIDE SEQUENCE</scope>
    <source>
        <strain evidence="2">NSJ-23</strain>
    </source>
</reference>
<feature type="signal peptide" evidence="1">
    <location>
        <begin position="1"/>
        <end position="23"/>
    </location>
</feature>
<proteinExistence type="predicted"/>
<protein>
    <recommendedName>
        <fullName evidence="4">Thrombospondin type 3 repeat-containing protein</fullName>
    </recommendedName>
</protein>
<name>A0A8J6IWV5_9FIRM</name>
<dbReference type="RefSeq" id="WP_186851851.1">
    <property type="nucleotide sequence ID" value="NZ_JACOPO010000001.1"/>
</dbReference>
<evidence type="ECO:0000313" key="2">
    <source>
        <dbReference type="EMBL" id="MBC5721345.1"/>
    </source>
</evidence>
<keyword evidence="3" id="KW-1185">Reference proteome</keyword>